<evidence type="ECO:0000256" key="3">
    <source>
        <dbReference type="ARBA" id="ARBA00022676"/>
    </source>
</evidence>
<dbReference type="AlphaFoldDB" id="A0A6N1X7B6"/>
<accession>A0A6N1X7B6</accession>
<keyword evidence="3" id="KW-0328">Glycosyltransferase</keyword>
<dbReference type="KEGG" id="aant:HUK68_20010"/>
<evidence type="ECO:0000256" key="1">
    <source>
        <dbReference type="ARBA" id="ARBA00004236"/>
    </source>
</evidence>
<dbReference type="EMBL" id="CP054841">
    <property type="protein sequence ID" value="QKV55227.1"/>
    <property type="molecule type" value="Genomic_DNA"/>
</dbReference>
<evidence type="ECO:0000256" key="2">
    <source>
        <dbReference type="ARBA" id="ARBA00022475"/>
    </source>
</evidence>
<gene>
    <name evidence="7" type="ORF">HUK68_20010</name>
</gene>
<keyword evidence="7" id="KW-0614">Plasmid</keyword>
<dbReference type="InterPro" id="IPR001173">
    <property type="entry name" value="Glyco_trans_2-like"/>
</dbReference>
<dbReference type="GO" id="GO:0005886">
    <property type="term" value="C:plasma membrane"/>
    <property type="evidence" value="ECO:0007669"/>
    <property type="project" value="UniProtKB-SubCell"/>
</dbReference>
<dbReference type="Pfam" id="PF00535">
    <property type="entry name" value="Glycos_transf_2"/>
    <property type="match status" value="1"/>
</dbReference>
<dbReference type="PANTHER" id="PTHR43646:SF2">
    <property type="entry name" value="GLYCOSYLTRANSFERASE 2-LIKE DOMAIN-CONTAINING PROTEIN"/>
    <property type="match status" value="1"/>
</dbReference>
<dbReference type="Proteomes" id="UP000509579">
    <property type="component" value="Plasmid unnamed1"/>
</dbReference>
<comment type="subcellular location">
    <subcellularLocation>
        <location evidence="1">Cell membrane</location>
    </subcellularLocation>
</comment>
<organism evidence="7 8">
    <name type="scientific">Comamonas antarctica</name>
    <dbReference type="NCBI Taxonomy" id="2743470"/>
    <lineage>
        <taxon>Bacteria</taxon>
        <taxon>Pseudomonadati</taxon>
        <taxon>Pseudomonadota</taxon>
        <taxon>Betaproteobacteria</taxon>
        <taxon>Burkholderiales</taxon>
        <taxon>Comamonadaceae</taxon>
        <taxon>Comamonas</taxon>
    </lineage>
</organism>
<keyword evidence="5" id="KW-0472">Membrane</keyword>
<dbReference type="RefSeq" id="WP_175506015.1">
    <property type="nucleotide sequence ID" value="NZ_CP054841.1"/>
</dbReference>
<proteinExistence type="predicted"/>
<feature type="domain" description="Glycosyltransferase 2-like" evidence="6">
    <location>
        <begin position="4"/>
        <end position="124"/>
    </location>
</feature>
<evidence type="ECO:0000259" key="6">
    <source>
        <dbReference type="Pfam" id="PF00535"/>
    </source>
</evidence>
<geneLocation type="plasmid" evidence="7 8">
    <name>unnamed1</name>
</geneLocation>
<sequence length="229" mass="24664">MIGIVIPAHNEEPYLEACLQSVRRSSAHLARHGLHATCVVVLDACTDGSARIARAHADQVLEIDARNVGQARRAGAQYLIEQGAAWIACTDADTQVPENWLHAQWALQADVFCGIVRVEDWGSYSPEVVRAFHAAPPQDGHPHIHGANLGLSRAAYLQVGGFLPASAHEDVSLIRRCEQAGLDIARRIEPCVVTSARRDARAREGFGDFLLNLERTVLQSAGGVDAAAA</sequence>
<dbReference type="SUPFAM" id="SSF53448">
    <property type="entry name" value="Nucleotide-diphospho-sugar transferases"/>
    <property type="match status" value="1"/>
</dbReference>
<evidence type="ECO:0000313" key="7">
    <source>
        <dbReference type="EMBL" id="QKV55227.1"/>
    </source>
</evidence>
<evidence type="ECO:0000313" key="8">
    <source>
        <dbReference type="Proteomes" id="UP000509579"/>
    </source>
</evidence>
<dbReference type="GO" id="GO:0016757">
    <property type="term" value="F:glycosyltransferase activity"/>
    <property type="evidence" value="ECO:0007669"/>
    <property type="project" value="UniProtKB-KW"/>
</dbReference>
<dbReference type="InterPro" id="IPR029044">
    <property type="entry name" value="Nucleotide-diphossugar_trans"/>
</dbReference>
<reference evidence="7 8" key="1">
    <citation type="submission" date="2020-06" db="EMBL/GenBank/DDBJ databases">
        <title>Acidovorax antarctica sp. nov., isolated from Corinth ice sheet soil, Antarctic Fields Peninsula.</title>
        <authorList>
            <person name="Xu Q."/>
            <person name="Peng F."/>
        </authorList>
    </citation>
    <scope>NUCLEOTIDE SEQUENCE [LARGE SCALE GENOMIC DNA]</scope>
    <source>
        <strain evidence="7 8">16-35-5</strain>
        <plasmid evidence="7 8">unnamed1</plasmid>
    </source>
</reference>
<evidence type="ECO:0000256" key="4">
    <source>
        <dbReference type="ARBA" id="ARBA00022679"/>
    </source>
</evidence>
<keyword evidence="2" id="KW-1003">Cell membrane</keyword>
<dbReference type="Gene3D" id="3.90.550.10">
    <property type="entry name" value="Spore Coat Polysaccharide Biosynthesis Protein SpsA, Chain A"/>
    <property type="match status" value="1"/>
</dbReference>
<keyword evidence="4 7" id="KW-0808">Transferase</keyword>
<evidence type="ECO:0000256" key="5">
    <source>
        <dbReference type="ARBA" id="ARBA00023136"/>
    </source>
</evidence>
<keyword evidence="8" id="KW-1185">Reference proteome</keyword>
<dbReference type="PANTHER" id="PTHR43646">
    <property type="entry name" value="GLYCOSYLTRANSFERASE"/>
    <property type="match status" value="1"/>
</dbReference>
<name>A0A6N1X7B6_9BURK</name>
<protein>
    <submittedName>
        <fullName evidence="7">Glycosyltransferase family 2 protein</fullName>
    </submittedName>
</protein>